<dbReference type="InterPro" id="IPR008972">
    <property type="entry name" value="Cupredoxin"/>
</dbReference>
<name>A0A6F9E773_9BACL</name>
<sequence length="185" mass="20434">MNRRVAKGSGRGRQLPPTRPTQLRRTIVRFAKRHARELTPGWHQEIVTSGPLNRRGFCRTVTVTPPSDNTQHISLVINPNYKLGPDGKLHDAYTPGDITVKAGQPVELTIYNLGKKGHPFISSALGVNVPVQGSQGTGEPAVFKTTFTPQKPGKYTWVCGLPCDGENNQWAMSHDNYMMGYITVQ</sequence>
<feature type="domain" description="EfeO-type cupredoxin-like" evidence="2">
    <location>
        <begin position="91"/>
        <end position="162"/>
    </location>
</feature>
<dbReference type="AlphaFoldDB" id="A0A6F9E773"/>
<dbReference type="RefSeq" id="WP_170085359.1">
    <property type="nucleotide sequence ID" value="NZ_CP047972.1"/>
</dbReference>
<evidence type="ECO:0000256" key="1">
    <source>
        <dbReference type="SAM" id="MobiDB-lite"/>
    </source>
</evidence>
<evidence type="ECO:0000313" key="4">
    <source>
        <dbReference type="Proteomes" id="UP000502196"/>
    </source>
</evidence>
<feature type="region of interest" description="Disordered" evidence="1">
    <location>
        <begin position="1"/>
        <end position="22"/>
    </location>
</feature>
<dbReference type="Pfam" id="PF13473">
    <property type="entry name" value="Cupredoxin_1"/>
    <property type="match status" value="1"/>
</dbReference>
<evidence type="ECO:0000259" key="2">
    <source>
        <dbReference type="Pfam" id="PF13473"/>
    </source>
</evidence>
<proteinExistence type="predicted"/>
<dbReference type="InterPro" id="IPR028096">
    <property type="entry name" value="EfeO_Cupredoxin"/>
</dbReference>
<accession>A0A6F9E773</accession>
<reference evidence="3 4" key="1">
    <citation type="submission" date="2020-04" db="EMBL/GenBank/DDBJ databases">
        <authorList>
            <person name="Hogendoorn C."/>
        </authorList>
    </citation>
    <scope>NUCLEOTIDE SEQUENCE [LARGE SCALE GENOMIC DNA]</scope>
    <source>
        <strain evidence="3">COOX1</strain>
    </source>
</reference>
<gene>
    <name evidence="3" type="ORF">COOX1_1378</name>
</gene>
<dbReference type="SUPFAM" id="SSF49503">
    <property type="entry name" value="Cupredoxins"/>
    <property type="match status" value="1"/>
</dbReference>
<dbReference type="Proteomes" id="UP000502196">
    <property type="component" value="Chromosome"/>
</dbReference>
<dbReference type="Gene3D" id="2.60.40.420">
    <property type="entry name" value="Cupredoxins - blue copper proteins"/>
    <property type="match status" value="1"/>
</dbReference>
<organism evidence="3 4">
    <name type="scientific">Kyrpidia spormannii</name>
    <dbReference type="NCBI Taxonomy" id="2055160"/>
    <lineage>
        <taxon>Bacteria</taxon>
        <taxon>Bacillati</taxon>
        <taxon>Bacillota</taxon>
        <taxon>Bacilli</taxon>
        <taxon>Bacillales</taxon>
        <taxon>Alicyclobacillaceae</taxon>
        <taxon>Kyrpidia</taxon>
    </lineage>
</organism>
<dbReference type="EMBL" id="LR792683">
    <property type="protein sequence ID" value="CAB3392373.1"/>
    <property type="molecule type" value="Genomic_DNA"/>
</dbReference>
<protein>
    <recommendedName>
        <fullName evidence="2">EfeO-type cupredoxin-like domain-containing protein</fullName>
    </recommendedName>
</protein>
<evidence type="ECO:0000313" key="3">
    <source>
        <dbReference type="EMBL" id="CAB3392373.1"/>
    </source>
</evidence>